<dbReference type="InterPro" id="IPR009241">
    <property type="entry name" value="HigB-like"/>
</dbReference>
<reference evidence="1 2" key="1">
    <citation type="submission" date="2011-08" db="EMBL/GenBank/DDBJ databases">
        <title>The genome of the obligate endobacterium of an arbuscular mycorrhizal fungus reveals an interphylum network of nutritional interactions.</title>
        <authorList>
            <person name="Ghignone S."/>
            <person name="Salvioli A."/>
            <person name="Anca I."/>
            <person name="Lumini E."/>
            <person name="Ortu G."/>
            <person name="Petiti L."/>
            <person name="Cruveiller S."/>
            <person name="Bianciotto V."/>
            <person name="Piffanelli P."/>
            <person name="Lanfranco L."/>
            <person name="Bonfante P."/>
        </authorList>
    </citation>
    <scope>NUCLEOTIDE SEQUENCE [LARGE SCALE GENOMIC DNA]</scope>
    <source>
        <strain evidence="1 2">BEG34</strain>
    </source>
</reference>
<organism evidence="1 2">
    <name type="scientific">Candidatus Glomeribacter gigasporarum BEG34</name>
    <dbReference type="NCBI Taxonomy" id="1070319"/>
    <lineage>
        <taxon>Bacteria</taxon>
        <taxon>Pseudomonadati</taxon>
        <taxon>Pseudomonadota</taxon>
        <taxon>Betaproteobacteria</taxon>
        <taxon>Burkholderiales</taxon>
        <taxon>Burkholderiaceae</taxon>
        <taxon>Candidatus Glomeribacter</taxon>
    </lineage>
</organism>
<evidence type="ECO:0008006" key="3">
    <source>
        <dbReference type="Google" id="ProtNLM"/>
    </source>
</evidence>
<evidence type="ECO:0000313" key="1">
    <source>
        <dbReference type="EMBL" id="CCD29942.1"/>
    </source>
</evidence>
<gene>
    <name evidence="1" type="ORF">CAGGBEG34_330038</name>
</gene>
<protein>
    <recommendedName>
        <fullName evidence="3">Type II toxin-antitoxin system RelE/ParE family toxin</fullName>
    </recommendedName>
</protein>
<proteinExistence type="predicted"/>
<keyword evidence="2" id="KW-1185">Reference proteome</keyword>
<dbReference type="EMBL" id="CAFB01000051">
    <property type="protein sequence ID" value="CCD29942.1"/>
    <property type="molecule type" value="Genomic_DNA"/>
</dbReference>
<name>G2JAZ0_9BURK</name>
<dbReference type="Pfam" id="PF05973">
    <property type="entry name" value="Gp49"/>
    <property type="match status" value="1"/>
</dbReference>
<accession>G2JAZ0</accession>
<dbReference type="STRING" id="1070319.CAGGBEG34_330038"/>
<dbReference type="Proteomes" id="UP000054051">
    <property type="component" value="Unassembled WGS sequence"/>
</dbReference>
<sequence>MPVQDRAKVFACLKSIEDMGLDSPRVQLRQIKGKLWEIKVRATVGYRIFYVLLQKEVLVLLHAYQKQSQKAPAKELAIAEKRMLEVIHHANDYLDGCD</sequence>
<comment type="caution">
    <text evidence="1">The sequence shown here is derived from an EMBL/GenBank/DDBJ whole genome shotgun (WGS) entry which is preliminary data.</text>
</comment>
<evidence type="ECO:0000313" key="2">
    <source>
        <dbReference type="Proteomes" id="UP000054051"/>
    </source>
</evidence>
<dbReference type="RefSeq" id="WP_006683037.1">
    <property type="nucleotide sequence ID" value="NZ_CAFB01000051.1"/>
</dbReference>
<dbReference type="AlphaFoldDB" id="G2JAZ0"/>